<dbReference type="InterPro" id="IPR036388">
    <property type="entry name" value="WH-like_DNA-bd_sf"/>
</dbReference>
<dbReference type="Gene3D" id="3.40.190.290">
    <property type="match status" value="1"/>
</dbReference>
<dbReference type="Proteomes" id="UP000302163">
    <property type="component" value="Chromosome"/>
</dbReference>
<dbReference type="GO" id="GO:0003677">
    <property type="term" value="F:DNA binding"/>
    <property type="evidence" value="ECO:0007669"/>
    <property type="project" value="UniProtKB-KW"/>
</dbReference>
<dbReference type="Pfam" id="PF00126">
    <property type="entry name" value="HTH_1"/>
    <property type="match status" value="1"/>
</dbReference>
<dbReference type="InterPro" id="IPR036390">
    <property type="entry name" value="WH_DNA-bd_sf"/>
</dbReference>
<dbReference type="Pfam" id="PF03466">
    <property type="entry name" value="LysR_substrate"/>
    <property type="match status" value="1"/>
</dbReference>
<dbReference type="PANTHER" id="PTHR30537:SF5">
    <property type="entry name" value="HTH-TYPE TRANSCRIPTIONAL ACTIVATOR TTDR-RELATED"/>
    <property type="match status" value="1"/>
</dbReference>
<gene>
    <name evidence="6" type="ORF">FEM41_01500</name>
</gene>
<dbReference type="OrthoDB" id="9813056at2"/>
<dbReference type="PRINTS" id="PR00039">
    <property type="entry name" value="HTHLYSR"/>
</dbReference>
<keyword evidence="7" id="KW-1185">Reference proteome</keyword>
<evidence type="ECO:0000256" key="1">
    <source>
        <dbReference type="ARBA" id="ARBA00009437"/>
    </source>
</evidence>
<dbReference type="AlphaFoldDB" id="A0A4P8YFJ3"/>
<evidence type="ECO:0000256" key="3">
    <source>
        <dbReference type="ARBA" id="ARBA00023125"/>
    </source>
</evidence>
<dbReference type="PROSITE" id="PS50931">
    <property type="entry name" value="HTH_LYSR"/>
    <property type="match status" value="1"/>
</dbReference>
<keyword evidence="4" id="KW-0804">Transcription</keyword>
<protein>
    <submittedName>
        <fullName evidence="6">LysR family transcriptional regulator</fullName>
    </submittedName>
</protein>
<keyword evidence="3" id="KW-0238">DNA-binding</keyword>
<dbReference type="InterPro" id="IPR005119">
    <property type="entry name" value="LysR_subst-bd"/>
</dbReference>
<evidence type="ECO:0000256" key="4">
    <source>
        <dbReference type="ARBA" id="ARBA00023163"/>
    </source>
</evidence>
<dbReference type="EMBL" id="CP040428">
    <property type="protein sequence ID" value="QCT18408.1"/>
    <property type="molecule type" value="Genomic_DNA"/>
</dbReference>
<evidence type="ECO:0000256" key="2">
    <source>
        <dbReference type="ARBA" id="ARBA00023015"/>
    </source>
</evidence>
<name>A0A4P8YFJ3_9ENTR</name>
<accession>A0A4P8YFJ3</accession>
<dbReference type="KEGG" id="izh:FEM41_01500"/>
<organism evidence="6 7">
    <name type="scientific">Jejubacter calystegiae</name>
    <dbReference type="NCBI Taxonomy" id="2579935"/>
    <lineage>
        <taxon>Bacteria</taxon>
        <taxon>Pseudomonadati</taxon>
        <taxon>Pseudomonadota</taxon>
        <taxon>Gammaproteobacteria</taxon>
        <taxon>Enterobacterales</taxon>
        <taxon>Enterobacteriaceae</taxon>
        <taxon>Jejubacter</taxon>
    </lineage>
</organism>
<proteinExistence type="inferred from homology"/>
<dbReference type="Gene3D" id="1.10.10.10">
    <property type="entry name" value="Winged helix-like DNA-binding domain superfamily/Winged helix DNA-binding domain"/>
    <property type="match status" value="1"/>
</dbReference>
<dbReference type="GO" id="GO:0003700">
    <property type="term" value="F:DNA-binding transcription factor activity"/>
    <property type="evidence" value="ECO:0007669"/>
    <property type="project" value="InterPro"/>
</dbReference>
<dbReference type="InterPro" id="IPR000847">
    <property type="entry name" value="LysR_HTH_N"/>
</dbReference>
<feature type="domain" description="HTH lysR-type" evidence="5">
    <location>
        <begin position="1"/>
        <end position="61"/>
    </location>
</feature>
<dbReference type="SUPFAM" id="SSF46785">
    <property type="entry name" value="Winged helix' DNA-binding domain"/>
    <property type="match status" value="1"/>
</dbReference>
<dbReference type="SUPFAM" id="SSF53850">
    <property type="entry name" value="Periplasmic binding protein-like II"/>
    <property type="match status" value="1"/>
</dbReference>
<evidence type="ECO:0000259" key="5">
    <source>
        <dbReference type="PROSITE" id="PS50931"/>
    </source>
</evidence>
<dbReference type="InterPro" id="IPR058163">
    <property type="entry name" value="LysR-type_TF_proteobact-type"/>
</dbReference>
<dbReference type="RefSeq" id="WP_138093759.1">
    <property type="nucleotide sequence ID" value="NZ_CP040428.1"/>
</dbReference>
<keyword evidence="2" id="KW-0805">Transcription regulation</keyword>
<dbReference type="PANTHER" id="PTHR30537">
    <property type="entry name" value="HTH-TYPE TRANSCRIPTIONAL REGULATOR"/>
    <property type="match status" value="1"/>
</dbReference>
<evidence type="ECO:0000313" key="6">
    <source>
        <dbReference type="EMBL" id="QCT18408.1"/>
    </source>
</evidence>
<reference evidence="6 7" key="1">
    <citation type="submission" date="2019-05" db="EMBL/GenBank/DDBJ databases">
        <title>Complete genome sequence of Izhakiella calystegiae KSNA2, an endophyte isolated from beach morning glory (Calystegia soldanella).</title>
        <authorList>
            <person name="Jiang L."/>
            <person name="Jeong J.C."/>
            <person name="Kim C.Y."/>
            <person name="Kim D.H."/>
            <person name="Kim S.W."/>
            <person name="Lee j."/>
        </authorList>
    </citation>
    <scope>NUCLEOTIDE SEQUENCE [LARGE SCALE GENOMIC DNA]</scope>
    <source>
        <strain evidence="6 7">KSNA2</strain>
    </source>
</reference>
<sequence>MKDSDYKQLRAFQSIAEQGSFVAAARALGITPSALSQVIRRLEDKMGTRLFHRTTRSVSLSEAGQRLHARLRPALDELDAAFHEARSQAGKLSGRVRLHVSSIAADDVLAPVLGGFHARYPDIVLDIVAESSFVDLIAEGFDLGITLGEFVQKDMVACPLGPELRMVAAASPTYLARFGTPETPGDLQHHKCINWRHPGQNSLYRWEFFQNGHWISLAVEGPLITTRREVAAVAAVQGVGITFWSEDKLAPWLESGELIPLLRPYCLPFLGWHLYYPRQRHTAPAVRALIDYLRDVCRQGA</sequence>
<dbReference type="FunFam" id="1.10.10.10:FF:000001">
    <property type="entry name" value="LysR family transcriptional regulator"/>
    <property type="match status" value="1"/>
</dbReference>
<comment type="similarity">
    <text evidence="1">Belongs to the LysR transcriptional regulatory family.</text>
</comment>
<evidence type="ECO:0000313" key="7">
    <source>
        <dbReference type="Proteomes" id="UP000302163"/>
    </source>
</evidence>